<accession>A0A0F9C9Y2</accession>
<protein>
    <submittedName>
        <fullName evidence="1">Uncharacterized protein</fullName>
    </submittedName>
</protein>
<dbReference type="AlphaFoldDB" id="A0A0F9C9Y2"/>
<evidence type="ECO:0000313" key="1">
    <source>
        <dbReference type="EMBL" id="KKK99179.1"/>
    </source>
</evidence>
<dbReference type="EMBL" id="LAZR01045308">
    <property type="protein sequence ID" value="KKK99179.1"/>
    <property type="molecule type" value="Genomic_DNA"/>
</dbReference>
<name>A0A0F9C9Y2_9ZZZZ</name>
<organism evidence="1">
    <name type="scientific">marine sediment metagenome</name>
    <dbReference type="NCBI Taxonomy" id="412755"/>
    <lineage>
        <taxon>unclassified sequences</taxon>
        <taxon>metagenomes</taxon>
        <taxon>ecological metagenomes</taxon>
    </lineage>
</organism>
<proteinExistence type="predicted"/>
<sequence>YKLQNANKTEKLDRYQRFIFNARKCIKRDYHKESNSYIVWVSEVGKFGLVCTSPFSHQAEESLVKKIETLVVESSEEDLVIWGDRLRKIEYEKEVQQKVEEIRATSCSGNIGMYTDKLSKDLLQQKADSTDVSFNEYCGNRVRDYILEYSGFYDVNLDEVKKEILDVNRKENIGDKCKWVLRVPQKIHAHLLYMSNEIGLTVQNIVYVALKK</sequence>
<gene>
    <name evidence="1" type="ORF">LCGC14_2635330</name>
</gene>
<reference evidence="1" key="1">
    <citation type="journal article" date="2015" name="Nature">
        <title>Complex archaea that bridge the gap between prokaryotes and eukaryotes.</title>
        <authorList>
            <person name="Spang A."/>
            <person name="Saw J.H."/>
            <person name="Jorgensen S.L."/>
            <person name="Zaremba-Niedzwiedzka K."/>
            <person name="Martijn J."/>
            <person name="Lind A.E."/>
            <person name="van Eijk R."/>
            <person name="Schleper C."/>
            <person name="Guy L."/>
            <person name="Ettema T.J."/>
        </authorList>
    </citation>
    <scope>NUCLEOTIDE SEQUENCE</scope>
</reference>
<feature type="non-terminal residue" evidence="1">
    <location>
        <position position="1"/>
    </location>
</feature>
<comment type="caution">
    <text evidence="1">The sequence shown here is derived from an EMBL/GenBank/DDBJ whole genome shotgun (WGS) entry which is preliminary data.</text>
</comment>